<dbReference type="InterPro" id="IPR011425">
    <property type="entry name" value="Med9"/>
</dbReference>
<keyword evidence="3 7" id="KW-0805">Transcription regulation</keyword>
<dbReference type="GO" id="GO:0006357">
    <property type="term" value="P:regulation of transcription by RNA polymerase II"/>
    <property type="evidence" value="ECO:0007669"/>
    <property type="project" value="InterPro"/>
</dbReference>
<evidence type="ECO:0000256" key="6">
    <source>
        <dbReference type="ARBA" id="ARBA00023242"/>
    </source>
</evidence>
<evidence type="ECO:0000256" key="2">
    <source>
        <dbReference type="ARBA" id="ARBA00008089"/>
    </source>
</evidence>
<comment type="caution">
    <text evidence="8">The sequence shown here is derived from an EMBL/GenBank/DDBJ whole genome shotgun (WGS) entry which is preliminary data.</text>
</comment>
<reference evidence="8" key="1">
    <citation type="journal article" date="2020" name="Fungal Divers.">
        <title>Resolving the Mortierellaceae phylogeny through synthesis of multi-gene phylogenetics and phylogenomics.</title>
        <authorList>
            <person name="Vandepol N."/>
            <person name="Liber J."/>
            <person name="Desiro A."/>
            <person name="Na H."/>
            <person name="Kennedy M."/>
            <person name="Barry K."/>
            <person name="Grigoriev I.V."/>
            <person name="Miller A.N."/>
            <person name="O'Donnell K."/>
            <person name="Stajich J.E."/>
            <person name="Bonito G."/>
        </authorList>
    </citation>
    <scope>NUCLEOTIDE SEQUENCE</scope>
    <source>
        <strain evidence="8">NRRL 2769</strain>
    </source>
</reference>
<dbReference type="AlphaFoldDB" id="A0A9P6MZH6"/>
<evidence type="ECO:0000256" key="3">
    <source>
        <dbReference type="ARBA" id="ARBA00023015"/>
    </source>
</evidence>
<proteinExistence type="inferred from homology"/>
<comment type="subcellular location">
    <subcellularLocation>
        <location evidence="1 7">Nucleus</location>
    </subcellularLocation>
</comment>
<name>A0A9P6MZH6_9FUNG</name>
<evidence type="ECO:0000256" key="7">
    <source>
        <dbReference type="RuleBase" id="RU364145"/>
    </source>
</evidence>
<dbReference type="GO" id="GO:0003712">
    <property type="term" value="F:transcription coregulator activity"/>
    <property type="evidence" value="ECO:0007669"/>
    <property type="project" value="InterPro"/>
</dbReference>
<organism evidence="8 9">
    <name type="scientific">Entomortierella chlamydospora</name>
    <dbReference type="NCBI Taxonomy" id="101097"/>
    <lineage>
        <taxon>Eukaryota</taxon>
        <taxon>Fungi</taxon>
        <taxon>Fungi incertae sedis</taxon>
        <taxon>Mucoromycota</taxon>
        <taxon>Mortierellomycotina</taxon>
        <taxon>Mortierellomycetes</taxon>
        <taxon>Mortierellales</taxon>
        <taxon>Mortierellaceae</taxon>
        <taxon>Entomortierella</taxon>
    </lineage>
</organism>
<dbReference type="InterPro" id="IPR037212">
    <property type="entry name" value="Med7/Med21-like"/>
</dbReference>
<comment type="subunit">
    <text evidence="7">Component of the Mediator complex.</text>
</comment>
<accession>A0A9P6MZH6</accession>
<keyword evidence="6 7" id="KW-0539">Nucleus</keyword>
<keyword evidence="4 7" id="KW-0010">Activator</keyword>
<evidence type="ECO:0000313" key="9">
    <source>
        <dbReference type="Proteomes" id="UP000703661"/>
    </source>
</evidence>
<comment type="similarity">
    <text evidence="2 7">Belongs to the Mediator complex subunit 9 family.</text>
</comment>
<evidence type="ECO:0000256" key="1">
    <source>
        <dbReference type="ARBA" id="ARBA00004123"/>
    </source>
</evidence>
<dbReference type="Proteomes" id="UP000703661">
    <property type="component" value="Unassembled WGS sequence"/>
</dbReference>
<evidence type="ECO:0000256" key="5">
    <source>
        <dbReference type="ARBA" id="ARBA00023163"/>
    </source>
</evidence>
<sequence>MQTSRVQSHLYIETSAALETMSAISTQKSTVHGDAQETEQTFQPSDFSFLSQLLHIIQKIESGEEAQEIATLSSNLKTSFKKCQMILDHLPGADLSPDEQERILAEESQVLKRKKAQLATYLSWQVFQHDSNEVSIKQDVSDDTHTLHPPVSLVSAQSSSSMDSGEMRDDIMDGQSEIEIKSEYLESTPSLMTDSSFLLDSSQNIAPSSLSTGLTFSFSDVKMEEDSQDQAM</sequence>
<protein>
    <recommendedName>
        <fullName evidence="7">Mediator of RNA polymerase II transcription subunit 9</fullName>
    </recommendedName>
    <alternativeName>
        <fullName evidence="7">Mediator complex subunit 9</fullName>
    </alternativeName>
</protein>
<keyword evidence="5 7" id="KW-0804">Transcription</keyword>
<comment type="function">
    <text evidence="7">Component of the Mediator complex, a coactivator involved in the regulated transcription of nearly all RNA polymerase II-dependent genes. Mediator functions as a bridge to convey information from gene-specific regulatory proteins to the basal RNA polymerase II transcription machinery. Mediator is recruited to promoters by direct interactions with regulatory proteins and serves as a scaffold for the assembly of a functional preinitiation complex with RNA polymerase II and the general transcription factors.</text>
</comment>
<gene>
    <name evidence="7" type="primary">MED9</name>
    <name evidence="8" type="ORF">BGZ80_006491</name>
</gene>
<evidence type="ECO:0000256" key="4">
    <source>
        <dbReference type="ARBA" id="ARBA00023159"/>
    </source>
</evidence>
<dbReference type="EMBL" id="JAAAID010000320">
    <property type="protein sequence ID" value="KAG0018971.1"/>
    <property type="molecule type" value="Genomic_DNA"/>
</dbReference>
<evidence type="ECO:0000313" key="8">
    <source>
        <dbReference type="EMBL" id="KAG0018971.1"/>
    </source>
</evidence>
<dbReference type="Pfam" id="PF07544">
    <property type="entry name" value="Med9"/>
    <property type="match status" value="1"/>
</dbReference>
<dbReference type="SUPFAM" id="SSF140718">
    <property type="entry name" value="Mediator hinge subcomplex-like"/>
    <property type="match status" value="1"/>
</dbReference>
<dbReference type="GO" id="GO:0016592">
    <property type="term" value="C:mediator complex"/>
    <property type="evidence" value="ECO:0007669"/>
    <property type="project" value="InterPro"/>
</dbReference>
<keyword evidence="9" id="KW-1185">Reference proteome</keyword>